<comment type="caution">
    <text evidence="2">The sequence shown here is derived from an EMBL/GenBank/DDBJ whole genome shotgun (WGS) entry which is preliminary data.</text>
</comment>
<dbReference type="Proteomes" id="UP001066276">
    <property type="component" value="Chromosome 2_1"/>
</dbReference>
<evidence type="ECO:0000313" key="3">
    <source>
        <dbReference type="Proteomes" id="UP001066276"/>
    </source>
</evidence>
<feature type="region of interest" description="Disordered" evidence="1">
    <location>
        <begin position="70"/>
        <end position="93"/>
    </location>
</feature>
<evidence type="ECO:0000256" key="1">
    <source>
        <dbReference type="SAM" id="MobiDB-lite"/>
    </source>
</evidence>
<protein>
    <submittedName>
        <fullName evidence="2">Uncharacterized protein</fullName>
    </submittedName>
</protein>
<proteinExistence type="predicted"/>
<reference evidence="2" key="1">
    <citation type="journal article" date="2022" name="bioRxiv">
        <title>Sequencing and chromosome-scale assembly of the giantPleurodeles waltlgenome.</title>
        <authorList>
            <person name="Brown T."/>
            <person name="Elewa A."/>
            <person name="Iarovenko S."/>
            <person name="Subramanian E."/>
            <person name="Araus A.J."/>
            <person name="Petzold A."/>
            <person name="Susuki M."/>
            <person name="Suzuki K.-i.T."/>
            <person name="Hayashi T."/>
            <person name="Toyoda A."/>
            <person name="Oliveira C."/>
            <person name="Osipova E."/>
            <person name="Leigh N.D."/>
            <person name="Simon A."/>
            <person name="Yun M.H."/>
        </authorList>
    </citation>
    <scope>NUCLEOTIDE SEQUENCE</scope>
    <source>
        <strain evidence="2">20211129_DDA</strain>
        <tissue evidence="2">Liver</tissue>
    </source>
</reference>
<name>A0AAV7VCD1_PLEWA</name>
<evidence type="ECO:0000313" key="2">
    <source>
        <dbReference type="EMBL" id="KAJ1199235.1"/>
    </source>
</evidence>
<dbReference type="AlphaFoldDB" id="A0AAV7VCD1"/>
<sequence>MCSGPRSGLGGGLGREAGLSPAAACALYRRGRSPRRFALGPASGGTTEGALTPGLVGTLGAEVCRTWSGAGGEPALPRGSLQDCGGAWRRGQR</sequence>
<organism evidence="2 3">
    <name type="scientific">Pleurodeles waltl</name>
    <name type="common">Iberian ribbed newt</name>
    <dbReference type="NCBI Taxonomy" id="8319"/>
    <lineage>
        <taxon>Eukaryota</taxon>
        <taxon>Metazoa</taxon>
        <taxon>Chordata</taxon>
        <taxon>Craniata</taxon>
        <taxon>Vertebrata</taxon>
        <taxon>Euteleostomi</taxon>
        <taxon>Amphibia</taxon>
        <taxon>Batrachia</taxon>
        <taxon>Caudata</taxon>
        <taxon>Salamandroidea</taxon>
        <taxon>Salamandridae</taxon>
        <taxon>Pleurodelinae</taxon>
        <taxon>Pleurodeles</taxon>
    </lineage>
</organism>
<accession>A0AAV7VCD1</accession>
<gene>
    <name evidence="2" type="ORF">NDU88_003073</name>
</gene>
<keyword evidence="3" id="KW-1185">Reference proteome</keyword>
<dbReference type="EMBL" id="JANPWB010000003">
    <property type="protein sequence ID" value="KAJ1199235.1"/>
    <property type="molecule type" value="Genomic_DNA"/>
</dbReference>